<keyword evidence="2" id="KW-1185">Reference proteome</keyword>
<dbReference type="GO" id="GO:0004622">
    <property type="term" value="F:phosphatidylcholine lysophospholipase activity"/>
    <property type="evidence" value="ECO:0007669"/>
    <property type="project" value="TreeGrafter"/>
</dbReference>
<dbReference type="PANTHER" id="PTHR30383:SF5">
    <property type="entry name" value="SGNH HYDROLASE-TYPE ESTERASE DOMAIN-CONTAINING PROTEIN"/>
    <property type="match status" value="1"/>
</dbReference>
<sequence length="247" mass="25556">MCLALCGAAEAGSIPCGAQNFSDPLRLSRVQADRAAGAPLRVLAIGSSSTEGVGATSPQFSYPAQLQGELARRIPGAPVTVVNAGIGGEKADATLARLRSAVADGGFDLVLWQVGTNDALAGGEVGPFRDMLREGIATVRNAGLGLMIIDQQYFPAIKDGRRYRAFVAAVREEAAAARVPVFHRHDMMQAWVDAGGAERLEAALAPDRFHMNDAGYACLAQKLAGVIADAAATAGPMASAQPAQTVQ</sequence>
<dbReference type="PANTHER" id="PTHR30383">
    <property type="entry name" value="THIOESTERASE 1/PROTEASE 1/LYSOPHOSPHOLIPASE L1"/>
    <property type="match status" value="1"/>
</dbReference>
<dbReference type="AlphaFoldDB" id="A0A917MIZ7"/>
<dbReference type="Gene3D" id="3.40.50.1110">
    <property type="entry name" value="SGNH hydrolase"/>
    <property type="match status" value="1"/>
</dbReference>
<evidence type="ECO:0000313" key="2">
    <source>
        <dbReference type="Proteomes" id="UP000603912"/>
    </source>
</evidence>
<dbReference type="InterPro" id="IPR036514">
    <property type="entry name" value="SGNH_hydro_sf"/>
</dbReference>
<reference evidence="1" key="2">
    <citation type="submission" date="2020-09" db="EMBL/GenBank/DDBJ databases">
        <authorList>
            <person name="Sun Q."/>
            <person name="Zhou Y."/>
        </authorList>
    </citation>
    <scope>NUCLEOTIDE SEQUENCE</scope>
    <source>
        <strain evidence="1">CGMCC 1.12214</strain>
    </source>
</reference>
<dbReference type="Proteomes" id="UP000603912">
    <property type="component" value="Unassembled WGS sequence"/>
</dbReference>
<proteinExistence type="predicted"/>
<dbReference type="InterPro" id="IPR057572">
    <property type="entry name" value="NonGDSL"/>
</dbReference>
<name>A0A917MIZ7_9HYPH</name>
<dbReference type="InterPro" id="IPR051532">
    <property type="entry name" value="Ester_Hydrolysis_Enzymes"/>
</dbReference>
<comment type="caution">
    <text evidence="1">The sequence shown here is derived from an EMBL/GenBank/DDBJ whole genome shotgun (WGS) entry which is preliminary data.</text>
</comment>
<dbReference type="Pfam" id="PF25182">
    <property type="entry name" value="NonGDSL"/>
    <property type="match status" value="1"/>
</dbReference>
<reference evidence="1" key="1">
    <citation type="journal article" date="2014" name="Int. J. Syst. Evol. Microbiol.">
        <title>Complete genome sequence of Corynebacterium casei LMG S-19264T (=DSM 44701T), isolated from a smear-ripened cheese.</title>
        <authorList>
            <consortium name="US DOE Joint Genome Institute (JGI-PGF)"/>
            <person name="Walter F."/>
            <person name="Albersmeier A."/>
            <person name="Kalinowski J."/>
            <person name="Ruckert C."/>
        </authorList>
    </citation>
    <scope>NUCLEOTIDE SEQUENCE</scope>
    <source>
        <strain evidence="1">CGMCC 1.12214</strain>
    </source>
</reference>
<accession>A0A917MIZ7</accession>
<dbReference type="CDD" id="cd00229">
    <property type="entry name" value="SGNH_hydrolase"/>
    <property type="match status" value="1"/>
</dbReference>
<evidence type="ECO:0000313" key="1">
    <source>
        <dbReference type="EMBL" id="GGH23676.1"/>
    </source>
</evidence>
<protein>
    <recommendedName>
        <fullName evidence="3">Lysophospholipase L1-like esterase</fullName>
    </recommendedName>
</protein>
<dbReference type="SUPFAM" id="SSF52266">
    <property type="entry name" value="SGNH hydrolase"/>
    <property type="match status" value="1"/>
</dbReference>
<gene>
    <name evidence="1" type="ORF">GCM10007036_29590</name>
</gene>
<organism evidence="1 2">
    <name type="scientific">Alsobacter metallidurans</name>
    <dbReference type="NCBI Taxonomy" id="340221"/>
    <lineage>
        <taxon>Bacteria</taxon>
        <taxon>Pseudomonadati</taxon>
        <taxon>Pseudomonadota</taxon>
        <taxon>Alphaproteobacteria</taxon>
        <taxon>Hyphomicrobiales</taxon>
        <taxon>Alsobacteraceae</taxon>
        <taxon>Alsobacter</taxon>
    </lineage>
</organism>
<dbReference type="EMBL" id="BMES01000002">
    <property type="protein sequence ID" value="GGH23676.1"/>
    <property type="molecule type" value="Genomic_DNA"/>
</dbReference>
<evidence type="ECO:0008006" key="3">
    <source>
        <dbReference type="Google" id="ProtNLM"/>
    </source>
</evidence>